<accession>A0A9C6TMP8</accession>
<dbReference type="AlphaFoldDB" id="A0A9C6TMP8"/>
<dbReference type="GeneID" id="107469059"/>
<name>A0A9C6TMP8_ARADU</name>
<protein>
    <submittedName>
        <fullName evidence="3">Uncharacterized protein LOC107469059</fullName>
    </submittedName>
</protein>
<dbReference type="KEGG" id="adu:107469059"/>
<reference evidence="2" key="1">
    <citation type="journal article" date="2016" name="Nat. Genet.">
        <title>The genome sequences of Arachis duranensis and Arachis ipaensis, the diploid ancestors of cultivated peanut.</title>
        <authorList>
            <person name="Bertioli D.J."/>
            <person name="Cannon S.B."/>
            <person name="Froenicke L."/>
            <person name="Huang G."/>
            <person name="Farmer A.D."/>
            <person name="Cannon E.K."/>
            <person name="Liu X."/>
            <person name="Gao D."/>
            <person name="Clevenger J."/>
            <person name="Dash S."/>
            <person name="Ren L."/>
            <person name="Moretzsohn M.C."/>
            <person name="Shirasawa K."/>
            <person name="Huang W."/>
            <person name="Vidigal B."/>
            <person name="Abernathy B."/>
            <person name="Chu Y."/>
            <person name="Niederhuth C.E."/>
            <person name="Umale P."/>
            <person name="Araujo A.C."/>
            <person name="Kozik A."/>
            <person name="Kim K.D."/>
            <person name="Burow M.D."/>
            <person name="Varshney R.K."/>
            <person name="Wang X."/>
            <person name="Zhang X."/>
            <person name="Barkley N."/>
            <person name="Guimaraes P.M."/>
            <person name="Isobe S."/>
            <person name="Guo B."/>
            <person name="Liao B."/>
            <person name="Stalker H.T."/>
            <person name="Schmitz R.J."/>
            <person name="Scheffler B.E."/>
            <person name="Leal-Bertioli S.C."/>
            <person name="Xun X."/>
            <person name="Jackson S.A."/>
            <person name="Michelmore R."/>
            <person name="Ozias-Akins P."/>
        </authorList>
    </citation>
    <scope>NUCLEOTIDE SEQUENCE [LARGE SCALE GENOMIC DNA]</scope>
    <source>
        <strain evidence="2">cv. V14167</strain>
    </source>
</reference>
<dbReference type="Proteomes" id="UP000515211">
    <property type="component" value="Chromosome 10"/>
</dbReference>
<proteinExistence type="predicted"/>
<sequence length="206" mass="22329">MSSLWGLRGWEEDSGWLYICSAGCERLTLTPKSPSLSLLQISTPADLRTQPHLPAAPTTAKPSARRTSGQDEAFLFAKTRTEQSNGPTQSLPPVAHQSSTPPPTDSTRQQSTTPLPLRRYHPHPAAFLGSGLLATIISSTQHLPVSHSAFFPSQYGARATDSGLMFGGNFAYVMKDVSLSLKQLILEITASRMVTKLVNFKAYNSS</sequence>
<feature type="region of interest" description="Disordered" evidence="1">
    <location>
        <begin position="47"/>
        <end position="120"/>
    </location>
</feature>
<organism evidence="2 3">
    <name type="scientific">Arachis duranensis</name>
    <name type="common">Wild peanut</name>
    <dbReference type="NCBI Taxonomy" id="130453"/>
    <lineage>
        <taxon>Eukaryota</taxon>
        <taxon>Viridiplantae</taxon>
        <taxon>Streptophyta</taxon>
        <taxon>Embryophyta</taxon>
        <taxon>Tracheophyta</taxon>
        <taxon>Spermatophyta</taxon>
        <taxon>Magnoliopsida</taxon>
        <taxon>eudicotyledons</taxon>
        <taxon>Gunneridae</taxon>
        <taxon>Pentapetalae</taxon>
        <taxon>rosids</taxon>
        <taxon>fabids</taxon>
        <taxon>Fabales</taxon>
        <taxon>Fabaceae</taxon>
        <taxon>Papilionoideae</taxon>
        <taxon>50 kb inversion clade</taxon>
        <taxon>dalbergioids sensu lato</taxon>
        <taxon>Dalbergieae</taxon>
        <taxon>Pterocarpus clade</taxon>
        <taxon>Arachis</taxon>
    </lineage>
</organism>
<keyword evidence="2" id="KW-1185">Reference proteome</keyword>
<evidence type="ECO:0000256" key="1">
    <source>
        <dbReference type="SAM" id="MobiDB-lite"/>
    </source>
</evidence>
<feature type="compositionally biased region" description="Polar residues" evidence="1">
    <location>
        <begin position="82"/>
        <end position="114"/>
    </location>
</feature>
<reference evidence="3" key="2">
    <citation type="submission" date="2025-08" db="UniProtKB">
        <authorList>
            <consortium name="RefSeq"/>
        </authorList>
    </citation>
    <scope>IDENTIFICATION</scope>
    <source>
        <tissue evidence="3">Whole plant</tissue>
    </source>
</reference>
<dbReference type="RefSeq" id="XP_052111508.1">
    <property type="nucleotide sequence ID" value="XM_052255548.1"/>
</dbReference>
<evidence type="ECO:0000313" key="3">
    <source>
        <dbReference type="RefSeq" id="XP_052111508.1"/>
    </source>
</evidence>
<gene>
    <name evidence="3" type="primary">LOC107469059</name>
</gene>
<evidence type="ECO:0000313" key="2">
    <source>
        <dbReference type="Proteomes" id="UP000515211"/>
    </source>
</evidence>